<dbReference type="Pfam" id="PF08907">
    <property type="entry name" value="DUF1853"/>
    <property type="match status" value="1"/>
</dbReference>
<gene>
    <name evidence="1" type="ORF">ADIMK_4022</name>
</gene>
<dbReference type="PATRIC" id="fig|1232683.4.peg.3957"/>
<dbReference type="Proteomes" id="UP000028252">
    <property type="component" value="Unassembled WGS sequence"/>
</dbReference>
<dbReference type="eggNOG" id="COG3782">
    <property type="taxonomic scope" value="Bacteria"/>
</dbReference>
<dbReference type="EMBL" id="JMQN01000059">
    <property type="protein sequence ID" value="KEA61875.1"/>
    <property type="molecule type" value="Genomic_DNA"/>
</dbReference>
<dbReference type="InterPro" id="IPR015003">
    <property type="entry name" value="DUF1853"/>
</dbReference>
<proteinExistence type="predicted"/>
<protein>
    <recommendedName>
        <fullName evidence="3">DUF1853 family protein</fullName>
    </recommendedName>
</protein>
<comment type="caution">
    <text evidence="1">The sequence shown here is derived from an EMBL/GenBank/DDBJ whole genome shotgun (WGS) entry which is preliminary data.</text>
</comment>
<evidence type="ECO:0000313" key="1">
    <source>
        <dbReference type="EMBL" id="KEA61875.1"/>
    </source>
</evidence>
<evidence type="ECO:0000313" key="2">
    <source>
        <dbReference type="Proteomes" id="UP000028252"/>
    </source>
</evidence>
<accession>A0A081FTM0</accession>
<keyword evidence="2" id="KW-1185">Reference proteome</keyword>
<sequence>MEWLIDTPDLLLPPAKLQRPTEIDWCNRQCIEKIDYQPRWRLGEHFENIVYHHLKRNAYVSDIKRNIQIKDGRRTLGEFDFLVQMNQRWLHLEVALKLYLLDGSGESLDHYIGTRRDDCLAAKWQRMLGHQIELARQPEALLTLAELGVTQPMDSALWVKGWLFYHPLRPLTAHQACAINPSHLRGWWITHSELVLIQKPNTFYMLVRKPDWLLPAWMLATPALSFSELQAQLYEERGANLVVAVVKRGNNWEECSRGFVVADSWPQEDN</sequence>
<reference evidence="1 2" key="1">
    <citation type="submission" date="2014-04" db="EMBL/GenBank/DDBJ databases">
        <title>Marinobacterium kochiensis sp. nov., isolated from sediment sample collected from Kochi backwaters in Kerala, India.</title>
        <authorList>
            <person name="Singh A."/>
            <person name="Pinnaka A.K."/>
        </authorList>
    </citation>
    <scope>NUCLEOTIDE SEQUENCE [LARGE SCALE GENOMIC DNA]</scope>
    <source>
        <strain evidence="1 2">AK27</strain>
    </source>
</reference>
<name>A0A081FTM0_9GAMM</name>
<dbReference type="STRING" id="1232683.ADIMK_4022"/>
<evidence type="ECO:0008006" key="3">
    <source>
        <dbReference type="Google" id="ProtNLM"/>
    </source>
</evidence>
<organism evidence="1 2">
    <name type="scientific">Marinobacterium lacunae</name>
    <dbReference type="NCBI Taxonomy" id="1232683"/>
    <lineage>
        <taxon>Bacteria</taxon>
        <taxon>Pseudomonadati</taxon>
        <taxon>Pseudomonadota</taxon>
        <taxon>Gammaproteobacteria</taxon>
        <taxon>Oceanospirillales</taxon>
        <taxon>Oceanospirillaceae</taxon>
        <taxon>Marinobacterium</taxon>
    </lineage>
</organism>
<dbReference type="AlphaFoldDB" id="A0A081FTM0"/>